<reference evidence="4 5" key="1">
    <citation type="submission" date="2023-11" db="EMBL/GenBank/DDBJ databases">
        <authorList>
            <person name="Xu M."/>
            <person name="Jiang T."/>
        </authorList>
    </citation>
    <scope>NUCLEOTIDE SEQUENCE [LARGE SCALE GENOMIC DNA]</scope>
    <source>
        <strain evidence="4 5">SD</strain>
    </source>
</reference>
<dbReference type="RefSeq" id="WP_319953954.1">
    <property type="nucleotide sequence ID" value="NZ_JAXAVX010000003.1"/>
</dbReference>
<dbReference type="PANTHER" id="PTHR16305:SF35">
    <property type="entry name" value="TRANSCRIPTIONAL ACTIVATOR DOMAIN"/>
    <property type="match status" value="1"/>
</dbReference>
<dbReference type="Pfam" id="PF00196">
    <property type="entry name" value="GerE"/>
    <property type="match status" value="1"/>
</dbReference>
<dbReference type="Proteomes" id="UP001277761">
    <property type="component" value="Unassembled WGS sequence"/>
</dbReference>
<evidence type="ECO:0000256" key="2">
    <source>
        <dbReference type="ARBA" id="ARBA00022840"/>
    </source>
</evidence>
<dbReference type="Gene3D" id="1.10.10.10">
    <property type="entry name" value="Winged helix-like DNA-binding domain superfamily/Winged helix DNA-binding domain"/>
    <property type="match status" value="1"/>
</dbReference>
<gene>
    <name evidence="4" type="ORF">SK069_09375</name>
</gene>
<evidence type="ECO:0000313" key="5">
    <source>
        <dbReference type="Proteomes" id="UP001277761"/>
    </source>
</evidence>
<accession>A0ABU4VKC5</accession>
<proteinExistence type="predicted"/>
<dbReference type="InterPro" id="IPR036388">
    <property type="entry name" value="WH-like_DNA-bd_sf"/>
</dbReference>
<dbReference type="CDD" id="cd06170">
    <property type="entry name" value="LuxR_C_like"/>
    <property type="match status" value="1"/>
</dbReference>
<evidence type="ECO:0000256" key="1">
    <source>
        <dbReference type="ARBA" id="ARBA00022741"/>
    </source>
</evidence>
<dbReference type="InterPro" id="IPR027417">
    <property type="entry name" value="P-loop_NTPase"/>
</dbReference>
<dbReference type="EMBL" id="JAXAVX010000003">
    <property type="protein sequence ID" value="MDX8151802.1"/>
    <property type="molecule type" value="Genomic_DNA"/>
</dbReference>
<dbReference type="PROSITE" id="PS50043">
    <property type="entry name" value="HTH_LUXR_2"/>
    <property type="match status" value="1"/>
</dbReference>
<dbReference type="InterPro" id="IPR000792">
    <property type="entry name" value="Tscrpt_reg_LuxR_C"/>
</dbReference>
<dbReference type="SUPFAM" id="SSF46894">
    <property type="entry name" value="C-terminal effector domain of the bipartite response regulators"/>
    <property type="match status" value="1"/>
</dbReference>
<protein>
    <submittedName>
        <fullName evidence="4">AAA family ATPase</fullName>
    </submittedName>
</protein>
<evidence type="ECO:0000313" key="4">
    <source>
        <dbReference type="EMBL" id="MDX8151802.1"/>
    </source>
</evidence>
<sequence>MEPSLLEREAPLQALRTAVERAASGRGGVLLLEGPAGIGKTALLDRVPALAAAHGARTLGARAAELDRGFAFGVVHQLVEPAWTALGEADRARVATGAASLARRVLEPAAGAPGAEVEHATLNGLYWLLANLADDEPLVLRVDDLHWVDEASARFLEFLGRRIDELPIVVVASLRPNEPGAPSELLGELAAGPAAQVVRLGPLSAGAVATLVQDALGGGAVPAFTAAAHRATDGNPLLVAILVQEARRAALRGREDEIARLLDLASEGVAPVIARRLRAVGPDAAAAARALAVAGERASLADVADLAGLDPERTRAAVGVLREAELLAPAGWGFTHPLVADAVLRGVPRSDRSGLHRHAARLLRARGARASEVAVHRLAADPEGDPEAVADLRAAAAGAAAEGATGTALELLRRAVQEPPPATLRGIVELELGERALHAHHPDAMHHLERALEAGLGPEEAARARAARAFVLLHTDPAAALREAERARAETTDPRLDLRLESFLLESLVFVDGFAEERERRFAAGAAAAEPSPVMLAHLALQASCAGAPPAETLTLSRRALADGRLIDAVGPAGSTWNLLTHAHRFAEDVAGTEQLLRQADAHVRSTGDHLASIFVNQSWGYWHRDFGSIATGAARAQLGLDAIRRLDLEMTERALAAITAENLVLLDRLDEAAEAVDVPLGACEGTFVEPYVRSARALVRTWRRDVAGAEEDLRRTLASGDLRGWRSPFATRARLRLATLLATHGDRDEARALADHDVAVARAAGTDGALGAALRARATTTDGDERIEALREAVAILDGGPMRLEAAWARLDLGGALRRAGHRADARDALLPALDLAAAAEATLLARLVRDELEAAGARPRRERLSGVEALTPSERRAADLAAEGLTNRQIAEELWVTRKTVEHHLGQAYAKLGIRSRAALAAALGREAPATAARG</sequence>
<keyword evidence="1" id="KW-0547">Nucleotide-binding</keyword>
<keyword evidence="5" id="KW-1185">Reference proteome</keyword>
<dbReference type="SMART" id="SM00421">
    <property type="entry name" value="HTH_LUXR"/>
    <property type="match status" value="1"/>
</dbReference>
<dbReference type="PRINTS" id="PR00038">
    <property type="entry name" value="HTHLUXR"/>
</dbReference>
<dbReference type="Pfam" id="PF13191">
    <property type="entry name" value="AAA_16"/>
    <property type="match status" value="1"/>
</dbReference>
<dbReference type="InterPro" id="IPR041664">
    <property type="entry name" value="AAA_16"/>
</dbReference>
<feature type="domain" description="HTH luxR-type" evidence="3">
    <location>
        <begin position="865"/>
        <end position="930"/>
    </location>
</feature>
<keyword evidence="2" id="KW-0067">ATP-binding</keyword>
<organism evidence="4 5">
    <name type="scientific">Patulibacter brassicae</name>
    <dbReference type="NCBI Taxonomy" id="1705717"/>
    <lineage>
        <taxon>Bacteria</taxon>
        <taxon>Bacillati</taxon>
        <taxon>Actinomycetota</taxon>
        <taxon>Thermoleophilia</taxon>
        <taxon>Solirubrobacterales</taxon>
        <taxon>Patulibacteraceae</taxon>
        <taxon>Patulibacter</taxon>
    </lineage>
</organism>
<name>A0ABU4VKC5_9ACTN</name>
<evidence type="ECO:0000259" key="3">
    <source>
        <dbReference type="PROSITE" id="PS50043"/>
    </source>
</evidence>
<dbReference type="InterPro" id="IPR016032">
    <property type="entry name" value="Sig_transdc_resp-reg_C-effctor"/>
</dbReference>
<dbReference type="SUPFAM" id="SSF52540">
    <property type="entry name" value="P-loop containing nucleoside triphosphate hydrolases"/>
    <property type="match status" value="1"/>
</dbReference>
<dbReference type="PANTHER" id="PTHR16305">
    <property type="entry name" value="TESTICULAR SOLUBLE ADENYLYL CYCLASE"/>
    <property type="match status" value="1"/>
</dbReference>
<comment type="caution">
    <text evidence="4">The sequence shown here is derived from an EMBL/GenBank/DDBJ whole genome shotgun (WGS) entry which is preliminary data.</text>
</comment>